<protein>
    <recommendedName>
        <fullName evidence="2">SGNH hydrolase-type esterase domain-containing protein</fullName>
    </recommendedName>
</protein>
<reference evidence="3 4" key="1">
    <citation type="journal article" date="2019" name="ACS Chem. Biol.">
        <title>Identification and Mobilization of a Cryptic Antibiotic Biosynthesis Gene Locus from a Human-Pathogenic Nocardia Isolate.</title>
        <authorList>
            <person name="Herisse M."/>
            <person name="Ishida K."/>
            <person name="Porter J.L."/>
            <person name="Howden B."/>
            <person name="Hertweck C."/>
            <person name="Stinear T.P."/>
            <person name="Pidot S.J."/>
        </authorList>
    </citation>
    <scope>NUCLEOTIDE SEQUENCE [LARGE SCALE GENOMIC DNA]</scope>
    <source>
        <strain evidence="3 4">AUSMDU00012717</strain>
    </source>
</reference>
<feature type="compositionally biased region" description="Basic residues" evidence="1">
    <location>
        <begin position="262"/>
        <end position="286"/>
    </location>
</feature>
<accession>A0A6G9YIP0</accession>
<evidence type="ECO:0000313" key="4">
    <source>
        <dbReference type="Proteomes" id="UP000503540"/>
    </source>
</evidence>
<organism evidence="3 4">
    <name type="scientific">Nocardia arthritidis</name>
    <dbReference type="NCBI Taxonomy" id="228602"/>
    <lineage>
        <taxon>Bacteria</taxon>
        <taxon>Bacillati</taxon>
        <taxon>Actinomycetota</taxon>
        <taxon>Actinomycetes</taxon>
        <taxon>Mycobacteriales</taxon>
        <taxon>Nocardiaceae</taxon>
        <taxon>Nocardia</taxon>
    </lineage>
</organism>
<dbReference type="InterPro" id="IPR053140">
    <property type="entry name" value="GDSL_Rv0518-like"/>
</dbReference>
<sequence>MVVLWLRRTPDRHRAVAVPGSGETEIPVAIRDNQGISTIAHSPGVPHSLDEGHRYGRSGDSLHAGGGRRGADHDRSVRFGGGTADRRPRRGLRHPGRVEHRMHPHHHRLRPRGQADRPDRGPLRRTRDAGAGRGHTGHRRRRHGCRGGSFGRLRGHRVRPRSGDAGAPRRRDGYRRHRRTAAAGRSRLQERPHHRRRLRPRMGDPRMVVPEPGLFAARRFRRPGHPRRSAGRHERRPYRHGGDRNHPRRPDLPSPGRIGARPGRRHPDRHGARRHRASRRSRRRIPARVTRGPNPAAPVRYRCATEPTQERIVEPPYKRFVALGDSQTEGIGDPDGNGGHRGWADRFAALLAAAGPGLHYANLAVRGRRAAEIRAEQLPPALALGPDLVTVVAGMNDVIRPRLDGAALLADLDAMFAALVTAGARVVTFTYPDIGAIAPFVRPLSGRVRALNARLRELSARHGITLVDFEPVHATTHPLVWAEDRLHLSPLGHDLVARAVADTLGVPGADTTWRDPLPPVRRTFTAATAAEWRWTTRHMLPWLGRRVRGISTGAGLPPKRPELQPVSG</sequence>
<name>A0A6G9YIP0_9NOCA</name>
<evidence type="ECO:0000256" key="1">
    <source>
        <dbReference type="SAM" id="MobiDB-lite"/>
    </source>
</evidence>
<evidence type="ECO:0000259" key="2">
    <source>
        <dbReference type="Pfam" id="PF13472"/>
    </source>
</evidence>
<keyword evidence="4" id="KW-1185">Reference proteome</keyword>
<feature type="compositionally biased region" description="Basic and acidic residues" evidence="1">
    <location>
        <begin position="113"/>
        <end position="130"/>
    </location>
</feature>
<feature type="compositionally biased region" description="Basic residues" evidence="1">
    <location>
        <begin position="218"/>
        <end position="239"/>
    </location>
</feature>
<feature type="domain" description="SGNH hydrolase-type esterase" evidence="2">
    <location>
        <begin position="322"/>
        <end position="495"/>
    </location>
</feature>
<dbReference type="InterPro" id="IPR013830">
    <property type="entry name" value="SGNH_hydro"/>
</dbReference>
<dbReference type="CDD" id="cd01832">
    <property type="entry name" value="SGNH_hydrolase_like_1"/>
    <property type="match status" value="1"/>
</dbReference>
<feature type="compositionally biased region" description="Basic residues" evidence="1">
    <location>
        <begin position="135"/>
        <end position="145"/>
    </location>
</feature>
<dbReference type="SUPFAM" id="SSF52266">
    <property type="entry name" value="SGNH hydrolase"/>
    <property type="match status" value="1"/>
</dbReference>
<dbReference type="KEGG" id="nah:F5544_26090"/>
<dbReference type="EMBL" id="CP046172">
    <property type="protein sequence ID" value="QIS13072.1"/>
    <property type="molecule type" value="Genomic_DNA"/>
</dbReference>
<dbReference type="Pfam" id="PF13472">
    <property type="entry name" value="Lipase_GDSL_2"/>
    <property type="match status" value="1"/>
</dbReference>
<gene>
    <name evidence="3" type="ORF">F5544_26090</name>
</gene>
<feature type="region of interest" description="Disordered" evidence="1">
    <location>
        <begin position="42"/>
        <end position="299"/>
    </location>
</feature>
<feature type="compositionally biased region" description="Basic residues" evidence="1">
    <location>
        <begin position="102"/>
        <end position="111"/>
    </location>
</feature>
<dbReference type="PANTHER" id="PTHR43784:SF2">
    <property type="entry name" value="GDSL-LIKE LIPASE_ACYLHYDROLASE, PUTATIVE (AFU_ORTHOLOGUE AFUA_2G00820)-RELATED"/>
    <property type="match status" value="1"/>
</dbReference>
<dbReference type="Gene3D" id="3.40.50.1110">
    <property type="entry name" value="SGNH hydrolase"/>
    <property type="match status" value="1"/>
</dbReference>
<dbReference type="Proteomes" id="UP000503540">
    <property type="component" value="Chromosome"/>
</dbReference>
<proteinExistence type="predicted"/>
<feature type="compositionally biased region" description="Basic and acidic residues" evidence="1">
    <location>
        <begin position="240"/>
        <end position="251"/>
    </location>
</feature>
<evidence type="ECO:0000313" key="3">
    <source>
        <dbReference type="EMBL" id="QIS13072.1"/>
    </source>
</evidence>
<dbReference type="PANTHER" id="PTHR43784">
    <property type="entry name" value="GDSL-LIKE LIPASE/ACYLHYDROLASE, PUTATIVE (AFU_ORTHOLOGUE AFUA_2G00820)-RELATED"/>
    <property type="match status" value="1"/>
</dbReference>
<dbReference type="AlphaFoldDB" id="A0A6G9YIP0"/>
<dbReference type="InterPro" id="IPR036514">
    <property type="entry name" value="SGNH_hydro_sf"/>
</dbReference>